<dbReference type="Proteomes" id="UP001287356">
    <property type="component" value="Unassembled WGS sequence"/>
</dbReference>
<feature type="signal peptide" evidence="1">
    <location>
        <begin position="1"/>
        <end position="19"/>
    </location>
</feature>
<accession>A0AAE0KN55</accession>
<keyword evidence="3" id="KW-1185">Reference proteome</keyword>
<dbReference type="AlphaFoldDB" id="A0AAE0KN55"/>
<keyword evidence="1" id="KW-0732">Signal</keyword>
<dbReference type="EMBL" id="JAULSN010000002">
    <property type="protein sequence ID" value="KAK3379518.1"/>
    <property type="molecule type" value="Genomic_DNA"/>
</dbReference>
<evidence type="ECO:0000313" key="2">
    <source>
        <dbReference type="EMBL" id="KAK3379518.1"/>
    </source>
</evidence>
<proteinExistence type="predicted"/>
<sequence>MLDWLLVSLLLYYLPRCIPTLPVPSLCPCPWVGCANIYRNHVEEVSGLMEVNGCLIEGCRPRALSTYLVVVSRVHFTAWASISIPP</sequence>
<evidence type="ECO:0000313" key="3">
    <source>
        <dbReference type="Proteomes" id="UP001287356"/>
    </source>
</evidence>
<protein>
    <recommendedName>
        <fullName evidence="4">Secreted protein</fullName>
    </recommendedName>
</protein>
<reference evidence="2" key="2">
    <citation type="submission" date="2023-06" db="EMBL/GenBank/DDBJ databases">
        <authorList>
            <consortium name="Lawrence Berkeley National Laboratory"/>
            <person name="Haridas S."/>
            <person name="Hensen N."/>
            <person name="Bonometti L."/>
            <person name="Westerberg I."/>
            <person name="Brannstrom I.O."/>
            <person name="Guillou S."/>
            <person name="Cros-Aarteil S."/>
            <person name="Calhoun S."/>
            <person name="Kuo A."/>
            <person name="Mondo S."/>
            <person name="Pangilinan J."/>
            <person name="Riley R."/>
            <person name="Labutti K."/>
            <person name="Andreopoulos B."/>
            <person name="Lipzen A."/>
            <person name="Chen C."/>
            <person name="Yanf M."/>
            <person name="Daum C."/>
            <person name="Ng V."/>
            <person name="Clum A."/>
            <person name="Steindorff A."/>
            <person name="Ohm R."/>
            <person name="Martin F."/>
            <person name="Silar P."/>
            <person name="Natvig D."/>
            <person name="Lalanne C."/>
            <person name="Gautier V."/>
            <person name="Ament-Velasquez S.L."/>
            <person name="Kruys A."/>
            <person name="Hutchinson M.I."/>
            <person name="Powell A.J."/>
            <person name="Barry K."/>
            <person name="Miller A.N."/>
            <person name="Grigoriev I.V."/>
            <person name="Debuchy R."/>
            <person name="Gladieux P."/>
            <person name="Thoren M.H."/>
            <person name="Johannesson H."/>
        </authorList>
    </citation>
    <scope>NUCLEOTIDE SEQUENCE</scope>
    <source>
        <strain evidence="2">CBS 958.72</strain>
    </source>
</reference>
<gene>
    <name evidence="2" type="ORF">B0T24DRAFT_612116</name>
</gene>
<evidence type="ECO:0000256" key="1">
    <source>
        <dbReference type="SAM" id="SignalP"/>
    </source>
</evidence>
<reference evidence="2" key="1">
    <citation type="journal article" date="2023" name="Mol. Phylogenet. Evol.">
        <title>Genome-scale phylogeny and comparative genomics of the fungal order Sordariales.</title>
        <authorList>
            <person name="Hensen N."/>
            <person name="Bonometti L."/>
            <person name="Westerberg I."/>
            <person name="Brannstrom I.O."/>
            <person name="Guillou S."/>
            <person name="Cros-Aarteil S."/>
            <person name="Calhoun S."/>
            <person name="Haridas S."/>
            <person name="Kuo A."/>
            <person name="Mondo S."/>
            <person name="Pangilinan J."/>
            <person name="Riley R."/>
            <person name="LaButti K."/>
            <person name="Andreopoulos B."/>
            <person name="Lipzen A."/>
            <person name="Chen C."/>
            <person name="Yan M."/>
            <person name="Daum C."/>
            <person name="Ng V."/>
            <person name="Clum A."/>
            <person name="Steindorff A."/>
            <person name="Ohm R.A."/>
            <person name="Martin F."/>
            <person name="Silar P."/>
            <person name="Natvig D.O."/>
            <person name="Lalanne C."/>
            <person name="Gautier V."/>
            <person name="Ament-Velasquez S.L."/>
            <person name="Kruys A."/>
            <person name="Hutchinson M.I."/>
            <person name="Powell A.J."/>
            <person name="Barry K."/>
            <person name="Miller A.N."/>
            <person name="Grigoriev I.V."/>
            <person name="Debuchy R."/>
            <person name="Gladieux P."/>
            <person name="Hiltunen Thoren M."/>
            <person name="Johannesson H."/>
        </authorList>
    </citation>
    <scope>NUCLEOTIDE SEQUENCE</scope>
    <source>
        <strain evidence="2">CBS 958.72</strain>
    </source>
</reference>
<name>A0AAE0KN55_9PEZI</name>
<feature type="chain" id="PRO_5042020106" description="Secreted protein" evidence="1">
    <location>
        <begin position="20"/>
        <end position="86"/>
    </location>
</feature>
<organism evidence="2 3">
    <name type="scientific">Lasiosphaeria ovina</name>
    <dbReference type="NCBI Taxonomy" id="92902"/>
    <lineage>
        <taxon>Eukaryota</taxon>
        <taxon>Fungi</taxon>
        <taxon>Dikarya</taxon>
        <taxon>Ascomycota</taxon>
        <taxon>Pezizomycotina</taxon>
        <taxon>Sordariomycetes</taxon>
        <taxon>Sordariomycetidae</taxon>
        <taxon>Sordariales</taxon>
        <taxon>Lasiosphaeriaceae</taxon>
        <taxon>Lasiosphaeria</taxon>
    </lineage>
</organism>
<evidence type="ECO:0008006" key="4">
    <source>
        <dbReference type="Google" id="ProtNLM"/>
    </source>
</evidence>
<comment type="caution">
    <text evidence="2">The sequence shown here is derived from an EMBL/GenBank/DDBJ whole genome shotgun (WGS) entry which is preliminary data.</text>
</comment>